<dbReference type="InterPro" id="IPR044159">
    <property type="entry name" value="IQM"/>
</dbReference>
<feature type="compositionally biased region" description="Pro residues" evidence="3">
    <location>
        <begin position="109"/>
        <end position="131"/>
    </location>
</feature>
<protein>
    <submittedName>
        <fullName evidence="4">Uncharacterized protein</fullName>
    </submittedName>
</protein>
<evidence type="ECO:0000313" key="4">
    <source>
        <dbReference type="EMBL" id="GLC27626.1"/>
    </source>
</evidence>
<gene>
    <name evidence="4" type="ORF">rosag_41390</name>
</gene>
<accession>A0AA37V8C6</accession>
<dbReference type="PANTHER" id="PTHR31250:SF27">
    <property type="entry name" value="IQ DOMAIN-CONTAINING PROTEIN IQM5"/>
    <property type="match status" value="1"/>
</dbReference>
<comment type="subcellular location">
    <subcellularLocation>
        <location evidence="1">Cytoplasm</location>
    </subcellularLocation>
</comment>
<dbReference type="Proteomes" id="UP001161325">
    <property type="component" value="Unassembled WGS sequence"/>
</dbReference>
<comment type="caution">
    <text evidence="4">The sequence shown here is derived from an EMBL/GenBank/DDBJ whole genome shotgun (WGS) entry which is preliminary data.</text>
</comment>
<evidence type="ECO:0000256" key="2">
    <source>
        <dbReference type="ARBA" id="ARBA00022490"/>
    </source>
</evidence>
<evidence type="ECO:0000313" key="5">
    <source>
        <dbReference type="Proteomes" id="UP001161325"/>
    </source>
</evidence>
<proteinExistence type="predicted"/>
<dbReference type="RefSeq" id="WP_284352062.1">
    <property type="nucleotide sequence ID" value="NZ_BRXS01000006.1"/>
</dbReference>
<dbReference type="EMBL" id="BRXS01000006">
    <property type="protein sequence ID" value="GLC27626.1"/>
    <property type="molecule type" value="Genomic_DNA"/>
</dbReference>
<sequence>MSHPMTDSATYLFYGAESDDAVVGIFDDGDGANALVPPGRPAHYVTLDDLPPAPAARPAHYDTAVAPSGLQGTYVDAMRYVTPPPGAPGVPSLHTPPPVVHRAAMGGPAAPPPPPALAPPPITPPPPPGKPASPFNARQIGTMGTVRELRHLGTDHHYERRGAVDPGGTMGTVRYLDAVKRRKYEVTMGAKILRTETGAELDTPTIYEHYKTTRPNIGSFTLGTRRDGTPFRQLAEWRRSALIWVCAVDEETDRPRFYTHVCRIHKFHHSSFAAGAGVIGAGEWVVRGGKLRAVSANSGHYRPDLSNFYNAVLHMAQAFRDGPEGGEGTQVLMYDRVDDQWVHRPVKQFIAAPSGNGRYFTHPSQVAAV</sequence>
<reference evidence="4" key="1">
    <citation type="submission" date="2022-08" db="EMBL/GenBank/DDBJ databases">
        <title>Draft genome sequencing of Roseisolibacter agri AW1220.</title>
        <authorList>
            <person name="Tobiishi Y."/>
            <person name="Tonouchi A."/>
        </authorList>
    </citation>
    <scope>NUCLEOTIDE SEQUENCE</scope>
    <source>
        <strain evidence="4">AW1220</strain>
    </source>
</reference>
<organism evidence="4 5">
    <name type="scientific">Roseisolibacter agri</name>
    <dbReference type="NCBI Taxonomy" id="2014610"/>
    <lineage>
        <taxon>Bacteria</taxon>
        <taxon>Pseudomonadati</taxon>
        <taxon>Gemmatimonadota</taxon>
        <taxon>Gemmatimonadia</taxon>
        <taxon>Gemmatimonadales</taxon>
        <taxon>Gemmatimonadaceae</taxon>
        <taxon>Roseisolibacter</taxon>
    </lineage>
</organism>
<keyword evidence="2" id="KW-0963">Cytoplasm</keyword>
<keyword evidence="5" id="KW-1185">Reference proteome</keyword>
<evidence type="ECO:0000256" key="3">
    <source>
        <dbReference type="SAM" id="MobiDB-lite"/>
    </source>
</evidence>
<dbReference type="PANTHER" id="PTHR31250">
    <property type="entry name" value="IQ DOMAIN-CONTAINING PROTEIN IQM3"/>
    <property type="match status" value="1"/>
</dbReference>
<name>A0AA37V8C6_9BACT</name>
<dbReference type="GO" id="GO:0005737">
    <property type="term" value="C:cytoplasm"/>
    <property type="evidence" value="ECO:0007669"/>
    <property type="project" value="UniProtKB-SubCell"/>
</dbReference>
<evidence type="ECO:0000256" key="1">
    <source>
        <dbReference type="ARBA" id="ARBA00004496"/>
    </source>
</evidence>
<feature type="region of interest" description="Disordered" evidence="3">
    <location>
        <begin position="100"/>
        <end position="136"/>
    </location>
</feature>
<dbReference type="AlphaFoldDB" id="A0AA37V8C6"/>